<accession>A0A1T2L7N1</accession>
<comment type="caution">
    <text evidence="1">The sequence shown here is derived from an EMBL/GenBank/DDBJ whole genome shotgun (WGS) entry which is preliminary data.</text>
</comment>
<reference evidence="1 2" key="1">
    <citation type="submission" date="2016-11" db="EMBL/GenBank/DDBJ databases">
        <title>Mixed transmission modes and dynamic genome evolution in an obligate animal-bacterial symbiosis.</title>
        <authorList>
            <person name="Russell S.L."/>
            <person name="Corbett-Detig R.B."/>
            <person name="Cavanaugh C.M."/>
        </authorList>
    </citation>
    <scope>NUCLEOTIDE SEQUENCE [LARGE SCALE GENOMIC DNA]</scope>
    <source>
        <strain evidence="1">Sveles-Q1</strain>
    </source>
</reference>
<proteinExistence type="predicted"/>
<dbReference type="OrthoDB" id="739846at2"/>
<dbReference type="EMBL" id="MPRL01000015">
    <property type="protein sequence ID" value="OOZ40946.1"/>
    <property type="molecule type" value="Genomic_DNA"/>
</dbReference>
<dbReference type="AlphaFoldDB" id="A0A1T2L7N1"/>
<evidence type="ECO:0000313" key="1">
    <source>
        <dbReference type="EMBL" id="OOZ40946.1"/>
    </source>
</evidence>
<name>A0A1T2L7N1_9GAMM</name>
<sequence length="324" mass="37896">MKNRDNRRINDRLLDHALGLLKKESRLEYVGEYGSEMMTFVPFVAWLKQEGHLRGRRIVSYNGMRPYYFFLDEDEFEEKDEPRRCLPVHERYWPYCNEFDGVVNPWKVYIDYRGHYRSSQSRGERPTLFVQNKFTVEWDVGPINYMPLYALERLMDLTADRYQVIYSCPRIPLSGYSDDHNSACHYPDREIINRYNHVTDLEQSTLESGGDYNRTKLNLLADAQVYVAVQGGGANILPYFGGSVLFLLHQKGREYPYTYKNGAYKSLSESPPELMLARNAKAFDKGLRVIEYLESVKGELRLPSPYRLSSLPWSARKSIIKLCS</sequence>
<keyword evidence="2" id="KW-1185">Reference proteome</keyword>
<dbReference type="Proteomes" id="UP000191110">
    <property type="component" value="Unassembled WGS sequence"/>
</dbReference>
<dbReference type="RefSeq" id="WP_078483047.1">
    <property type="nucleotide sequence ID" value="NZ_MPRL01000015.1"/>
</dbReference>
<evidence type="ECO:0000313" key="2">
    <source>
        <dbReference type="Proteomes" id="UP000191110"/>
    </source>
</evidence>
<gene>
    <name evidence="1" type="ORF">BOW53_05295</name>
</gene>
<organism evidence="1 2">
    <name type="scientific">Solemya pervernicosa gill symbiont</name>
    <dbReference type="NCBI Taxonomy" id="642797"/>
    <lineage>
        <taxon>Bacteria</taxon>
        <taxon>Pseudomonadati</taxon>
        <taxon>Pseudomonadota</taxon>
        <taxon>Gammaproteobacteria</taxon>
        <taxon>sulfur-oxidizing symbionts</taxon>
    </lineage>
</organism>
<evidence type="ECO:0008006" key="3">
    <source>
        <dbReference type="Google" id="ProtNLM"/>
    </source>
</evidence>
<protein>
    <recommendedName>
        <fullName evidence="3">Glycosyltransferase family 61 protein</fullName>
    </recommendedName>
</protein>